<organism evidence="5 6">
    <name type="scientific">Gomphillus americanus</name>
    <dbReference type="NCBI Taxonomy" id="1940652"/>
    <lineage>
        <taxon>Eukaryota</taxon>
        <taxon>Fungi</taxon>
        <taxon>Dikarya</taxon>
        <taxon>Ascomycota</taxon>
        <taxon>Pezizomycotina</taxon>
        <taxon>Lecanoromycetes</taxon>
        <taxon>OSLEUM clade</taxon>
        <taxon>Ostropomycetidae</taxon>
        <taxon>Ostropales</taxon>
        <taxon>Graphidaceae</taxon>
        <taxon>Gomphilloideae</taxon>
        <taxon>Gomphillus</taxon>
    </lineage>
</organism>
<evidence type="ECO:0000256" key="2">
    <source>
        <dbReference type="PROSITE-ProRule" id="PRU00023"/>
    </source>
</evidence>
<reference evidence="5" key="1">
    <citation type="submission" date="2021-03" db="EMBL/GenBank/DDBJ databases">
        <authorList>
            <person name="Tagirdzhanova G."/>
        </authorList>
    </citation>
    <scope>NUCLEOTIDE SEQUENCE</scope>
</reference>
<dbReference type="InterPro" id="IPR027417">
    <property type="entry name" value="P-loop_NTPase"/>
</dbReference>
<dbReference type="Pfam" id="PF24883">
    <property type="entry name" value="NPHP3_N"/>
    <property type="match status" value="1"/>
</dbReference>
<dbReference type="InterPro" id="IPR056884">
    <property type="entry name" value="NPHP3-like_N"/>
</dbReference>
<dbReference type="InterPro" id="IPR000845">
    <property type="entry name" value="Nucleoside_phosphorylase_d"/>
</dbReference>
<dbReference type="InterPro" id="IPR053137">
    <property type="entry name" value="NLR-like"/>
</dbReference>
<proteinExistence type="predicted"/>
<dbReference type="PROSITE" id="PS50088">
    <property type="entry name" value="ANK_REPEAT"/>
    <property type="match status" value="1"/>
</dbReference>
<sequence>MSVPGYQTSLYFTLLLFCDPTPLIICETSVSEFDAFYTTLHDSDLNRMQGSPYSSLEWHLERSQVEHAKRRQIYSIVSTKGVNASPSNGQQSESARQLTLPGRITSLSNYFLDDTFVDDYNTFQSLRRPDSDSKESDVSSFDPAIEDSVKANIATDFSWQQGFEDDTAIDHTTIDPFQKLFQQQTLQERIERETPILNEDSASLGGRNARLATKKLDYDRYTVGWICALPEEMTAAKAMLDEVHQPLPNPFGDHNAYQLGSIGRHNVVITCIRSGVYGTTSATAAAIAMCSTYPNSKLAPLIVGIGGGVPRPETDDIHLGDVVISTPTSNYPAVVQYDYGKALQDDTLDVKGSLNKPAPALLSALSHFRSELSPRPGRVSKHISTALRQFSLGKQGFSRPSRTTDILFAPECEHLQKGGTSCPRCPARSIDRKPRSHTDPEIYYGGIASGNQVIKHARKRDRIASQFGVLCIEIEAAGVMDYLPCLVIRGICDYCDSHKNKKWQKFAALAAAAVAKELLSCIPFSVLGTNEETGYDLGRREQLLRLLDFEDSDTRLATIKQAHSRTCKWVFQQKELLDWLDPEKYQHHHGLLWMKGKPGAGKSTIMRYLYEHTERLCDDSQAVAIVSFFFNARGVELGRSTLGMYRSITSQILERIPTLQSLLDNIRPRNTSVESFVWTLEALKDILREIVKYLNRTYLICYIDALDECPEDQVRDMVDFFEQLMELATYNHLHICFSSRHYPNISTKIGYEFVLENQQGHMEDTLNYLGAELVLGNNRLTSKLKEKVYLKSGRIFLWVVLVVRILRREYDRGGVHKLMSILNEIPVQVDELFRDILTRDSVDLPQLVTSIRWVLYAQRPLRLDELYYAVLCSESFLELEPRCDDELGRGDMHRYMLSCSKGIMETTTMENPAVQFIHETVREFLLQPAVLRGLWPGFEGIFEGPSHETLKQYCHGYIKQVESKGLLSAVNESTTLRQQFTHDYPFIVYAVQHVLDHADCAEQSKISQADFLRDFEHVNWIACYNFLIASHSFEPSENFGYILTITNRPSLFQCWLQETKDSVGLSDVDSYLLLRLLRDNNFSAFEKAIMIGRTSGSKLTSLSSDIRTAFNMLQRILPLDLLSSKPRIELITKILRTEGCNILQELNEAFLCAAFSGVPEAVQMFLRLGAISDARNASGRSAIHESIVGAQLRSTQDAWISAVRCIEVLLDQGVNVDLVDNQGKTPLHIAAGIGTESVVRLLLRRGASIDAHDLENETPLAKAIQSENHRVTEVLLEMGARVVIEHFKSCLRWSVLPTQKEAAQRILSRCPTGITADMISALKDCYSQEKISLMTHLFQAYSTFQQQNSDL</sequence>
<dbReference type="GO" id="GO:0009116">
    <property type="term" value="P:nucleoside metabolic process"/>
    <property type="evidence" value="ECO:0007669"/>
    <property type="project" value="InterPro"/>
</dbReference>
<dbReference type="GO" id="GO:0003824">
    <property type="term" value="F:catalytic activity"/>
    <property type="evidence" value="ECO:0007669"/>
    <property type="project" value="InterPro"/>
</dbReference>
<evidence type="ECO:0000313" key="6">
    <source>
        <dbReference type="Proteomes" id="UP000664169"/>
    </source>
</evidence>
<evidence type="ECO:0000259" key="4">
    <source>
        <dbReference type="Pfam" id="PF24883"/>
    </source>
</evidence>
<dbReference type="Pfam" id="PF12796">
    <property type="entry name" value="Ank_2"/>
    <property type="match status" value="1"/>
</dbReference>
<evidence type="ECO:0000313" key="5">
    <source>
        <dbReference type="EMBL" id="CAF9903442.1"/>
    </source>
</evidence>
<dbReference type="Gene3D" id="1.25.40.20">
    <property type="entry name" value="Ankyrin repeat-containing domain"/>
    <property type="match status" value="1"/>
</dbReference>
<dbReference type="SUPFAM" id="SSF52540">
    <property type="entry name" value="P-loop containing nucleoside triphosphate hydrolases"/>
    <property type="match status" value="1"/>
</dbReference>
<accession>A0A8H3HUY4</accession>
<dbReference type="SMART" id="SM00248">
    <property type="entry name" value="ANK"/>
    <property type="match status" value="4"/>
</dbReference>
<dbReference type="PANTHER" id="PTHR46082:SF11">
    <property type="entry name" value="AAA+ ATPASE DOMAIN-CONTAINING PROTEIN-RELATED"/>
    <property type="match status" value="1"/>
</dbReference>
<protein>
    <recommendedName>
        <fullName evidence="7">Nucleoside phosphorylase domain-containing protein</fullName>
    </recommendedName>
</protein>
<keyword evidence="2" id="KW-0040">ANK repeat</keyword>
<evidence type="ECO:0000259" key="3">
    <source>
        <dbReference type="Pfam" id="PF01048"/>
    </source>
</evidence>
<keyword evidence="1" id="KW-0677">Repeat</keyword>
<evidence type="ECO:0000256" key="1">
    <source>
        <dbReference type="ARBA" id="ARBA00022737"/>
    </source>
</evidence>
<name>A0A8H3HUY4_9LECA</name>
<dbReference type="Gene3D" id="3.40.50.300">
    <property type="entry name" value="P-loop containing nucleotide triphosphate hydrolases"/>
    <property type="match status" value="1"/>
</dbReference>
<dbReference type="SUPFAM" id="SSF48403">
    <property type="entry name" value="Ankyrin repeat"/>
    <property type="match status" value="1"/>
</dbReference>
<feature type="repeat" description="ANK" evidence="2">
    <location>
        <begin position="1222"/>
        <end position="1254"/>
    </location>
</feature>
<dbReference type="InterPro" id="IPR002110">
    <property type="entry name" value="Ankyrin_rpt"/>
</dbReference>
<evidence type="ECO:0008006" key="7">
    <source>
        <dbReference type="Google" id="ProtNLM"/>
    </source>
</evidence>
<gene>
    <name evidence="5" type="ORF">GOMPHAMPRED_000258</name>
</gene>
<dbReference type="SUPFAM" id="SSF53167">
    <property type="entry name" value="Purine and uridine phosphorylases"/>
    <property type="match status" value="1"/>
</dbReference>
<feature type="domain" description="Nephrocystin 3-like N-terminal" evidence="4">
    <location>
        <begin position="566"/>
        <end position="740"/>
    </location>
</feature>
<dbReference type="PROSITE" id="PS50297">
    <property type="entry name" value="ANK_REP_REGION"/>
    <property type="match status" value="1"/>
</dbReference>
<dbReference type="Gene3D" id="3.40.50.1580">
    <property type="entry name" value="Nucleoside phosphorylase domain"/>
    <property type="match status" value="1"/>
</dbReference>
<dbReference type="OrthoDB" id="194358at2759"/>
<dbReference type="Pfam" id="PF01048">
    <property type="entry name" value="PNP_UDP_1"/>
    <property type="match status" value="1"/>
</dbReference>
<dbReference type="InterPro" id="IPR035994">
    <property type="entry name" value="Nucleoside_phosphorylase_sf"/>
</dbReference>
<dbReference type="InterPro" id="IPR036770">
    <property type="entry name" value="Ankyrin_rpt-contain_sf"/>
</dbReference>
<comment type="caution">
    <text evidence="5">The sequence shown here is derived from an EMBL/GenBank/DDBJ whole genome shotgun (WGS) entry which is preliminary data.</text>
</comment>
<feature type="domain" description="Nucleoside phosphorylase" evidence="3">
    <location>
        <begin position="223"/>
        <end position="522"/>
    </location>
</feature>
<dbReference type="Proteomes" id="UP000664169">
    <property type="component" value="Unassembled WGS sequence"/>
</dbReference>
<dbReference type="PANTHER" id="PTHR46082">
    <property type="entry name" value="ATP/GTP-BINDING PROTEIN-RELATED"/>
    <property type="match status" value="1"/>
</dbReference>
<keyword evidence="6" id="KW-1185">Reference proteome</keyword>
<dbReference type="EMBL" id="CAJPDQ010000001">
    <property type="protein sequence ID" value="CAF9903442.1"/>
    <property type="molecule type" value="Genomic_DNA"/>
</dbReference>